<name>A0ABW4WZ31_9BACT</name>
<gene>
    <name evidence="2" type="ORF">ACFSKU_13695</name>
</gene>
<dbReference type="SUPFAM" id="SSF56219">
    <property type="entry name" value="DNase I-like"/>
    <property type="match status" value="1"/>
</dbReference>
<keyword evidence="2" id="KW-0255">Endonuclease</keyword>
<dbReference type="InterPro" id="IPR005135">
    <property type="entry name" value="Endo/exonuclease/phosphatase"/>
</dbReference>
<evidence type="ECO:0000259" key="1">
    <source>
        <dbReference type="Pfam" id="PF03372"/>
    </source>
</evidence>
<accession>A0ABW4WZ31</accession>
<dbReference type="CDD" id="cd09083">
    <property type="entry name" value="EEP-1"/>
    <property type="match status" value="1"/>
</dbReference>
<dbReference type="RefSeq" id="WP_229958456.1">
    <property type="nucleotide sequence ID" value="NZ_JAJJWI010000003.1"/>
</dbReference>
<proteinExistence type="predicted"/>
<dbReference type="Proteomes" id="UP001597369">
    <property type="component" value="Unassembled WGS sequence"/>
</dbReference>
<protein>
    <submittedName>
        <fullName evidence="2">Endonuclease/exonuclease/phosphatase family protein</fullName>
    </submittedName>
</protein>
<evidence type="ECO:0000313" key="3">
    <source>
        <dbReference type="Proteomes" id="UP001597369"/>
    </source>
</evidence>
<organism evidence="2 3">
    <name type="scientific">Pontibacter silvestris</name>
    <dbReference type="NCBI Taxonomy" id="2305183"/>
    <lineage>
        <taxon>Bacteria</taxon>
        <taxon>Pseudomonadati</taxon>
        <taxon>Bacteroidota</taxon>
        <taxon>Cytophagia</taxon>
        <taxon>Cytophagales</taxon>
        <taxon>Hymenobacteraceae</taxon>
        <taxon>Pontibacter</taxon>
    </lineage>
</organism>
<dbReference type="InterPro" id="IPR050410">
    <property type="entry name" value="CCR4/nocturin_mRNA_transcr"/>
</dbReference>
<reference evidence="3" key="1">
    <citation type="journal article" date="2019" name="Int. J. Syst. Evol. Microbiol.">
        <title>The Global Catalogue of Microorganisms (GCM) 10K type strain sequencing project: providing services to taxonomists for standard genome sequencing and annotation.</title>
        <authorList>
            <consortium name="The Broad Institute Genomics Platform"/>
            <consortium name="The Broad Institute Genome Sequencing Center for Infectious Disease"/>
            <person name="Wu L."/>
            <person name="Ma J."/>
        </authorList>
    </citation>
    <scope>NUCLEOTIDE SEQUENCE [LARGE SCALE GENOMIC DNA]</scope>
    <source>
        <strain evidence="3">JCM 16545</strain>
    </source>
</reference>
<dbReference type="EMBL" id="JBHUHV010000039">
    <property type="protein sequence ID" value="MFD2067943.1"/>
    <property type="molecule type" value="Genomic_DNA"/>
</dbReference>
<dbReference type="Pfam" id="PF03372">
    <property type="entry name" value="Exo_endo_phos"/>
    <property type="match status" value="1"/>
</dbReference>
<evidence type="ECO:0000313" key="2">
    <source>
        <dbReference type="EMBL" id="MFD2067943.1"/>
    </source>
</evidence>
<dbReference type="InterPro" id="IPR036691">
    <property type="entry name" value="Endo/exonu/phosph_ase_sf"/>
</dbReference>
<keyword evidence="2" id="KW-0378">Hydrolase</keyword>
<keyword evidence="2" id="KW-0540">Nuclease</keyword>
<dbReference type="GO" id="GO:0004519">
    <property type="term" value="F:endonuclease activity"/>
    <property type="evidence" value="ECO:0007669"/>
    <property type="project" value="UniProtKB-KW"/>
</dbReference>
<feature type="domain" description="Endonuclease/exonuclease/phosphatase" evidence="1">
    <location>
        <begin position="28"/>
        <end position="271"/>
    </location>
</feature>
<sequence length="283" mass="32691">MKLKRFLFSLIIICSITTLGYAQQLKVGTYNLRFDNPRDTGNLWVDRAPVVAALLRFHDFDVFGTQEALKNQLDDVSKALPQYERYGLGRDDGKEKGEHSAIFFKKDKFKLLGKGDFWLSETPDKPSLGWDATCCNRIASWVYLQDVNTKKKFYFFNAHYDHQGVQARKESSKLILRKIQEIAGKEPVIFTGDLNGDHSSEWYQTVANSGQLKDTYRQVEYPYATNGSFNGFKQQPDRNEIIDHVFVTDNFKVNKWGILTDTYYGKFPSDHFPIMVELNYASK</sequence>
<dbReference type="Gene3D" id="3.60.10.10">
    <property type="entry name" value="Endonuclease/exonuclease/phosphatase"/>
    <property type="match status" value="1"/>
</dbReference>
<dbReference type="PANTHER" id="PTHR12121">
    <property type="entry name" value="CARBON CATABOLITE REPRESSOR PROTEIN 4"/>
    <property type="match status" value="1"/>
</dbReference>
<keyword evidence="3" id="KW-1185">Reference proteome</keyword>
<dbReference type="PANTHER" id="PTHR12121:SF36">
    <property type="entry name" value="ENDONUCLEASE_EXONUCLEASE_PHOSPHATASE DOMAIN-CONTAINING PROTEIN"/>
    <property type="match status" value="1"/>
</dbReference>
<comment type="caution">
    <text evidence="2">The sequence shown here is derived from an EMBL/GenBank/DDBJ whole genome shotgun (WGS) entry which is preliminary data.</text>
</comment>